<evidence type="ECO:0000313" key="3">
    <source>
        <dbReference type="Proteomes" id="UP000231581"/>
    </source>
</evidence>
<evidence type="ECO:0008006" key="4">
    <source>
        <dbReference type="Google" id="ProtNLM"/>
    </source>
</evidence>
<keyword evidence="1" id="KW-0812">Transmembrane</keyword>
<organism evidence="2 3">
    <name type="scientific">Candidatus Uhrbacteria bacterium CG22_combo_CG10-13_8_21_14_all_47_17</name>
    <dbReference type="NCBI Taxonomy" id="1975041"/>
    <lineage>
        <taxon>Bacteria</taxon>
        <taxon>Candidatus Uhriibacteriota</taxon>
    </lineage>
</organism>
<gene>
    <name evidence="2" type="ORF">COX00_01610</name>
</gene>
<reference evidence="2 3" key="1">
    <citation type="submission" date="2017-09" db="EMBL/GenBank/DDBJ databases">
        <title>Depth-based differentiation of microbial function through sediment-hosted aquifers and enrichment of novel symbionts in the deep terrestrial subsurface.</title>
        <authorList>
            <person name="Probst A.J."/>
            <person name="Ladd B."/>
            <person name="Jarett J.K."/>
            <person name="Geller-Mcgrath D.E."/>
            <person name="Sieber C.M."/>
            <person name="Emerson J.B."/>
            <person name="Anantharaman K."/>
            <person name="Thomas B.C."/>
            <person name="Malmstrom R."/>
            <person name="Stieglmeier M."/>
            <person name="Klingl A."/>
            <person name="Woyke T."/>
            <person name="Ryan C.M."/>
            <person name="Banfield J.F."/>
        </authorList>
    </citation>
    <scope>NUCLEOTIDE SEQUENCE [LARGE SCALE GENOMIC DNA]</scope>
    <source>
        <strain evidence="2">CG22_combo_CG10-13_8_21_14_all_47_17</strain>
    </source>
</reference>
<comment type="caution">
    <text evidence="2">The sequence shown here is derived from an EMBL/GenBank/DDBJ whole genome shotgun (WGS) entry which is preliminary data.</text>
</comment>
<dbReference type="Proteomes" id="UP000231581">
    <property type="component" value="Unassembled WGS sequence"/>
</dbReference>
<evidence type="ECO:0000313" key="2">
    <source>
        <dbReference type="EMBL" id="PIP60736.1"/>
    </source>
</evidence>
<keyword evidence="1" id="KW-1133">Transmembrane helix</keyword>
<accession>A0A2H0BSS4</accession>
<dbReference type="EMBL" id="PCSZ01000037">
    <property type="protein sequence ID" value="PIP60736.1"/>
    <property type="molecule type" value="Genomic_DNA"/>
</dbReference>
<dbReference type="AlphaFoldDB" id="A0A2H0BSS4"/>
<protein>
    <recommendedName>
        <fullName evidence="4">DUF304 domain-containing protein</fullName>
    </recommendedName>
</protein>
<name>A0A2H0BSS4_9BACT</name>
<feature type="transmembrane region" description="Helical" evidence="1">
    <location>
        <begin position="45"/>
        <end position="63"/>
    </location>
</feature>
<feature type="transmembrane region" description="Helical" evidence="1">
    <location>
        <begin position="12"/>
        <end position="33"/>
    </location>
</feature>
<keyword evidence="1" id="KW-0472">Membrane</keyword>
<evidence type="ECO:0000256" key="1">
    <source>
        <dbReference type="SAM" id="Phobius"/>
    </source>
</evidence>
<sequence>MRSEKKSGERAHARLVSLGGLILAGLIILFAFLTYDAFVDPAPNHWVQLLLASFLGIVLLYGLDAWSESLSLQGTDVVFNSLFKQKRVLDLCRYSEISIIHEGLNQEKGVISLLFRGPEREERFSLGPLWRHRELENFFVETESITKACKLVSSVR</sequence>
<proteinExistence type="predicted"/>